<dbReference type="PROSITE" id="PS51675">
    <property type="entry name" value="SAM_MT_TRM10"/>
    <property type="match status" value="1"/>
</dbReference>
<feature type="non-terminal residue" evidence="8">
    <location>
        <position position="1"/>
    </location>
</feature>
<feature type="region of interest" description="Disordered" evidence="6">
    <location>
        <begin position="20"/>
        <end position="74"/>
    </location>
</feature>
<evidence type="ECO:0000256" key="5">
    <source>
        <dbReference type="ARBA" id="ARBA00048434"/>
    </source>
</evidence>
<dbReference type="PANTHER" id="PTHR13563">
    <property type="entry name" value="TRNA (GUANINE-9-) METHYLTRANSFERASE"/>
    <property type="match status" value="1"/>
</dbReference>
<protein>
    <recommendedName>
        <fullName evidence="1">tRNA (guanine(9)-N(1))-methyltransferase</fullName>
        <ecNumber evidence="1">2.1.1.221</ecNumber>
    </recommendedName>
</protein>
<comment type="catalytic activity">
    <reaction evidence="5">
        <text>guanosine(9) in tRNA + S-adenosyl-L-methionine = N(1)-methylguanosine(9) in tRNA + S-adenosyl-L-homocysteine + H(+)</text>
        <dbReference type="Rhea" id="RHEA:43156"/>
        <dbReference type="Rhea" id="RHEA-COMP:10367"/>
        <dbReference type="Rhea" id="RHEA-COMP:10368"/>
        <dbReference type="ChEBI" id="CHEBI:15378"/>
        <dbReference type="ChEBI" id="CHEBI:57856"/>
        <dbReference type="ChEBI" id="CHEBI:59789"/>
        <dbReference type="ChEBI" id="CHEBI:73542"/>
        <dbReference type="ChEBI" id="CHEBI:74269"/>
        <dbReference type="EC" id="2.1.1.221"/>
    </reaction>
</comment>
<evidence type="ECO:0000256" key="3">
    <source>
        <dbReference type="ARBA" id="ARBA00022679"/>
    </source>
</evidence>
<feature type="compositionally biased region" description="Basic and acidic residues" evidence="6">
    <location>
        <begin position="62"/>
        <end position="74"/>
    </location>
</feature>
<organism evidence="8">
    <name type="scientific">Ixodes ricinus</name>
    <name type="common">Common tick</name>
    <name type="synonym">Acarus ricinus</name>
    <dbReference type="NCBI Taxonomy" id="34613"/>
    <lineage>
        <taxon>Eukaryota</taxon>
        <taxon>Metazoa</taxon>
        <taxon>Ecdysozoa</taxon>
        <taxon>Arthropoda</taxon>
        <taxon>Chelicerata</taxon>
        <taxon>Arachnida</taxon>
        <taxon>Acari</taxon>
        <taxon>Parasitiformes</taxon>
        <taxon>Ixodida</taxon>
        <taxon>Ixodoidea</taxon>
        <taxon>Ixodidae</taxon>
        <taxon>Ixodinae</taxon>
        <taxon>Ixodes</taxon>
    </lineage>
</organism>
<dbReference type="InterPro" id="IPR007356">
    <property type="entry name" value="tRNA_m1G_MeTrfase_euk"/>
</dbReference>
<evidence type="ECO:0000256" key="2">
    <source>
        <dbReference type="ARBA" id="ARBA00022603"/>
    </source>
</evidence>
<dbReference type="GO" id="GO:0000049">
    <property type="term" value="F:tRNA binding"/>
    <property type="evidence" value="ECO:0007669"/>
    <property type="project" value="TreeGrafter"/>
</dbReference>
<feature type="compositionally biased region" description="Basic and acidic residues" evidence="6">
    <location>
        <begin position="24"/>
        <end position="49"/>
    </location>
</feature>
<dbReference type="Gene3D" id="3.40.1280.30">
    <property type="match status" value="1"/>
</dbReference>
<evidence type="ECO:0000256" key="6">
    <source>
        <dbReference type="SAM" id="MobiDB-lite"/>
    </source>
</evidence>
<dbReference type="EMBL" id="GBIH01000869">
    <property type="protein sequence ID" value="JAC93841.1"/>
    <property type="molecule type" value="mRNA"/>
</dbReference>
<reference evidence="8" key="1">
    <citation type="journal article" date="2015" name="PLoS Negl. Trop. Dis.">
        <title>Deep Sequencing Analysis of the Ixodes ricinus Haemocytome.</title>
        <authorList>
            <person name="Kotsyfakis M."/>
            <person name="Kopacek P."/>
            <person name="Franta Z."/>
            <person name="Pedra J.H."/>
            <person name="Ribeiro J.M."/>
        </authorList>
    </citation>
    <scope>NUCLEOTIDE SEQUENCE</scope>
</reference>
<evidence type="ECO:0000259" key="7">
    <source>
        <dbReference type="PROSITE" id="PS51675"/>
    </source>
</evidence>
<keyword evidence="4" id="KW-0949">S-adenosyl-L-methionine</keyword>
<dbReference type="InterPro" id="IPR028564">
    <property type="entry name" value="MT_TRM10-typ"/>
</dbReference>
<keyword evidence="2" id="KW-0489">Methyltransferase</keyword>
<dbReference type="GO" id="GO:0052905">
    <property type="term" value="F:tRNA (guanosine(9)-N1)-methyltransferase activity"/>
    <property type="evidence" value="ECO:0007669"/>
    <property type="project" value="UniProtKB-EC"/>
</dbReference>
<dbReference type="EC" id="2.1.1.221" evidence="1"/>
<feature type="compositionally biased region" description="Basic residues" evidence="6">
    <location>
        <begin position="50"/>
        <end position="61"/>
    </location>
</feature>
<dbReference type="GO" id="GO:0005654">
    <property type="term" value="C:nucleoplasm"/>
    <property type="evidence" value="ECO:0007669"/>
    <property type="project" value="TreeGrafter"/>
</dbReference>
<evidence type="ECO:0000313" key="8">
    <source>
        <dbReference type="EMBL" id="JAC93841.1"/>
    </source>
</evidence>
<evidence type="ECO:0000256" key="1">
    <source>
        <dbReference type="ARBA" id="ARBA00012797"/>
    </source>
</evidence>
<dbReference type="InterPro" id="IPR038459">
    <property type="entry name" value="MT_TRM10-typ_sf"/>
</dbReference>
<sequence>ASKEVFNNMTLDELQTYLANKGVPHLEEPEEEAHAKDRVDSSNKPERKAQTRKKKRKRKKEATKETADVKRPKITKMEESSCKIRVAIDLSLDKLMTEKERGKSLKQLQRCYSLEPQGAANPCPAIPDWDCKDRYKQSAALINGFNNWDVHFSEGDHLSCFGKENVVYLSSESENELQELEEGKAYVIGGLVDHNRCKGLCHRLAERATGCSMTRLPIDSYLVPEDEESAHH</sequence>
<keyword evidence="3" id="KW-0808">Transferase</keyword>
<name>A0A090XAB5_IXORI</name>
<accession>A0A090XAB5</accession>
<feature type="domain" description="SAM-dependent MTase TRM10-type" evidence="7">
    <location>
        <begin position="70"/>
        <end position="232"/>
    </location>
</feature>
<dbReference type="GO" id="GO:0002939">
    <property type="term" value="P:tRNA N1-guanine methylation"/>
    <property type="evidence" value="ECO:0007669"/>
    <property type="project" value="TreeGrafter"/>
</dbReference>
<dbReference type="AlphaFoldDB" id="A0A090XAB5"/>
<dbReference type="PANTHER" id="PTHR13563:SF13">
    <property type="entry name" value="TRNA METHYLTRANSFERASE 10 HOMOLOG A"/>
    <property type="match status" value="1"/>
</dbReference>
<evidence type="ECO:0000256" key="4">
    <source>
        <dbReference type="ARBA" id="ARBA00022691"/>
    </source>
</evidence>
<proteinExistence type="evidence at transcript level"/>